<sequence length="80" mass="9331">MPGLYNYLKQAKQKKLLPEWWSSEHDTKVIKTAMTHKWANINCAVEAKDIRGHYDPLNSPFETTYLPMMAYQVPGRGEDF</sequence>
<comment type="caution">
    <text evidence="1">The sequence shown here is derived from an EMBL/GenBank/DDBJ whole genome shotgun (WGS) entry which is preliminary data.</text>
</comment>
<protein>
    <submittedName>
        <fullName evidence="1">Uncharacterized protein</fullName>
    </submittedName>
</protein>
<organism evidence="1 2">
    <name type="scientific">Riccia fluitans</name>
    <dbReference type="NCBI Taxonomy" id="41844"/>
    <lineage>
        <taxon>Eukaryota</taxon>
        <taxon>Viridiplantae</taxon>
        <taxon>Streptophyta</taxon>
        <taxon>Embryophyta</taxon>
        <taxon>Marchantiophyta</taxon>
        <taxon>Marchantiopsida</taxon>
        <taxon>Marchantiidae</taxon>
        <taxon>Marchantiales</taxon>
        <taxon>Ricciaceae</taxon>
        <taxon>Riccia</taxon>
    </lineage>
</organism>
<dbReference type="AlphaFoldDB" id="A0ABD1YIB2"/>
<name>A0ABD1YIB2_9MARC</name>
<evidence type="ECO:0000313" key="1">
    <source>
        <dbReference type="EMBL" id="KAL2630529.1"/>
    </source>
</evidence>
<evidence type="ECO:0000313" key="2">
    <source>
        <dbReference type="Proteomes" id="UP001605036"/>
    </source>
</evidence>
<accession>A0ABD1YIB2</accession>
<dbReference type="Proteomes" id="UP001605036">
    <property type="component" value="Unassembled WGS sequence"/>
</dbReference>
<gene>
    <name evidence="1" type="ORF">R1flu_015215</name>
</gene>
<dbReference type="EMBL" id="JBHFFA010000004">
    <property type="protein sequence ID" value="KAL2630529.1"/>
    <property type="molecule type" value="Genomic_DNA"/>
</dbReference>
<keyword evidence="2" id="KW-1185">Reference proteome</keyword>
<reference evidence="1 2" key="1">
    <citation type="submission" date="2024-09" db="EMBL/GenBank/DDBJ databases">
        <title>Chromosome-scale assembly of Riccia fluitans.</title>
        <authorList>
            <person name="Paukszto L."/>
            <person name="Sawicki J."/>
            <person name="Karawczyk K."/>
            <person name="Piernik-Szablinska J."/>
            <person name="Szczecinska M."/>
            <person name="Mazdziarz M."/>
        </authorList>
    </citation>
    <scope>NUCLEOTIDE SEQUENCE [LARGE SCALE GENOMIC DNA]</scope>
    <source>
        <strain evidence="1">Rf_01</strain>
        <tissue evidence="1">Aerial parts of the thallus</tissue>
    </source>
</reference>
<proteinExistence type="predicted"/>